<dbReference type="RefSeq" id="WP_218881137.1">
    <property type="nucleotide sequence ID" value="NZ_BAABEH010000001.1"/>
</dbReference>
<keyword evidence="2" id="KW-0472">Membrane</keyword>
<keyword evidence="2" id="KW-0812">Transmembrane</keyword>
<gene>
    <name evidence="3" type="ORF">HNR13_000075</name>
</gene>
<organism evidence="3 4">
    <name type="scientific">Leifsonia shinshuensis</name>
    <dbReference type="NCBI Taxonomy" id="150026"/>
    <lineage>
        <taxon>Bacteria</taxon>
        <taxon>Bacillati</taxon>
        <taxon>Actinomycetota</taxon>
        <taxon>Actinomycetes</taxon>
        <taxon>Micrococcales</taxon>
        <taxon>Microbacteriaceae</taxon>
        <taxon>Leifsonia</taxon>
    </lineage>
</organism>
<dbReference type="EMBL" id="JACCFL010000001">
    <property type="protein sequence ID" value="NYJ21788.1"/>
    <property type="molecule type" value="Genomic_DNA"/>
</dbReference>
<feature type="compositionally biased region" description="Basic and acidic residues" evidence="1">
    <location>
        <begin position="8"/>
        <end position="18"/>
    </location>
</feature>
<feature type="transmembrane region" description="Helical" evidence="2">
    <location>
        <begin position="116"/>
        <end position="137"/>
    </location>
</feature>
<evidence type="ECO:0000313" key="4">
    <source>
        <dbReference type="Proteomes" id="UP000578352"/>
    </source>
</evidence>
<keyword evidence="2" id="KW-1133">Transmembrane helix</keyword>
<accession>A0A853CNM0</accession>
<reference evidence="3 4" key="1">
    <citation type="submission" date="2020-07" db="EMBL/GenBank/DDBJ databases">
        <title>Sequencing the genomes of 1000 actinobacteria strains.</title>
        <authorList>
            <person name="Klenk H.-P."/>
        </authorList>
    </citation>
    <scope>NUCLEOTIDE SEQUENCE [LARGE SCALE GENOMIC DNA]</scope>
    <source>
        <strain evidence="3 4">DSM 15165</strain>
    </source>
</reference>
<evidence type="ECO:0000256" key="2">
    <source>
        <dbReference type="SAM" id="Phobius"/>
    </source>
</evidence>
<sequence length="207" mass="22003">MIVDDEQKDAARGIDPRYDPQFQRGYRPQPGERARTRLRPAPAPAPSLPERAHDDEDRAPAEAAALSIAPVAMPRAVSAPAQPPAAEAALEREAVRAAPAPGILDRLELSPRRNPLMLALWLIAGGFVVLGIVLYSVSVSLSYTGSTPSTDVGSLVISQLGWMLAGPLITVGLLTLVGLLFLTALAGRGRRRPPDQEADGELPDDEP</sequence>
<protein>
    <submittedName>
        <fullName evidence="3">Uncharacterized protein</fullName>
    </submittedName>
</protein>
<feature type="compositionally biased region" description="Basic and acidic residues" evidence="1">
    <location>
        <begin position="50"/>
        <end position="59"/>
    </location>
</feature>
<name>A0A853CNM0_9MICO</name>
<feature type="transmembrane region" description="Helical" evidence="2">
    <location>
        <begin position="157"/>
        <end position="182"/>
    </location>
</feature>
<dbReference type="Proteomes" id="UP000578352">
    <property type="component" value="Unassembled WGS sequence"/>
</dbReference>
<comment type="caution">
    <text evidence="3">The sequence shown here is derived from an EMBL/GenBank/DDBJ whole genome shotgun (WGS) entry which is preliminary data.</text>
</comment>
<proteinExistence type="predicted"/>
<feature type="region of interest" description="Disordered" evidence="1">
    <location>
        <begin position="1"/>
        <end position="59"/>
    </location>
</feature>
<evidence type="ECO:0000256" key="1">
    <source>
        <dbReference type="SAM" id="MobiDB-lite"/>
    </source>
</evidence>
<evidence type="ECO:0000313" key="3">
    <source>
        <dbReference type="EMBL" id="NYJ21788.1"/>
    </source>
</evidence>
<dbReference type="AlphaFoldDB" id="A0A853CNM0"/>